<reference evidence="1" key="1">
    <citation type="submission" date="2019-09" db="EMBL/GenBank/DDBJ databases">
        <title>Characterisation of the sponge microbiome using genome-centric metagenomics.</title>
        <authorList>
            <person name="Engelberts J.P."/>
            <person name="Robbins S.J."/>
            <person name="De Goeij J.M."/>
            <person name="Aranda M."/>
            <person name="Bell S.C."/>
            <person name="Webster N.S."/>
        </authorList>
    </citation>
    <scope>NUCLEOTIDE SEQUENCE</scope>
    <source>
        <strain evidence="1">SB0664_bin_43</strain>
    </source>
</reference>
<dbReference type="AlphaFoldDB" id="A0A6B0XZY6"/>
<sequence>MRNTVLALVSGVLMFGSASSETLYRGSCVSAMVGDMLLENYRDMGRLEYRRLEGLQTSIYEGIHRTGILIGRHVDEAKMVLSASESCNRSHGRDGLVCDLYSVFDGAARSLQVYTDETGIVIKTEIVPL</sequence>
<comment type="caution">
    <text evidence="1">The sequence shown here is derived from an EMBL/GenBank/DDBJ whole genome shotgun (WGS) entry which is preliminary data.</text>
</comment>
<gene>
    <name evidence="1" type="ORF">F4Y60_04690</name>
</gene>
<protein>
    <submittedName>
        <fullName evidence="1">Uncharacterized protein</fullName>
    </submittedName>
</protein>
<name>A0A6B0XZY6_9RHOB</name>
<proteinExistence type="predicted"/>
<organism evidence="1">
    <name type="scientific">Boseongicola sp. SB0664_bin_43</name>
    <dbReference type="NCBI Taxonomy" id="2604844"/>
    <lineage>
        <taxon>Bacteria</taxon>
        <taxon>Pseudomonadati</taxon>
        <taxon>Pseudomonadota</taxon>
        <taxon>Alphaproteobacteria</taxon>
        <taxon>Rhodobacterales</taxon>
        <taxon>Paracoccaceae</taxon>
        <taxon>Boseongicola</taxon>
    </lineage>
</organism>
<dbReference type="EMBL" id="VXRY01000184">
    <property type="protein sequence ID" value="MXY33383.1"/>
    <property type="molecule type" value="Genomic_DNA"/>
</dbReference>
<evidence type="ECO:0000313" key="1">
    <source>
        <dbReference type="EMBL" id="MXY33383.1"/>
    </source>
</evidence>
<accession>A0A6B0XZY6</accession>